<dbReference type="OrthoDB" id="3793221at2759"/>
<sequence>MAPQNMPAQQGPVGQIGFPIQNLVLDNMNMVVVVYHDVRVRMVRGEGVPVLLAQAEVLNIPTLVELQLAVTLLLGMVGSQLLNIWISKTALTENLKPEDLYCPQDILCIADDCKAQEEDKEILERNAFCKVTKHEGCHCRNINYPHITLVKPDYMDAQYEWLEQLIKLADMLPFEPKCNGALQEAEVLRLN</sequence>
<evidence type="ECO:0000313" key="3">
    <source>
        <dbReference type="RefSeq" id="XP_033570214.1"/>
    </source>
</evidence>
<evidence type="ECO:0000313" key="1">
    <source>
        <dbReference type="EMBL" id="KAF2803250.1"/>
    </source>
</evidence>
<dbReference type="EMBL" id="MU003718">
    <property type="protein sequence ID" value="KAF2803250.1"/>
    <property type="molecule type" value="Genomic_DNA"/>
</dbReference>
<keyword evidence="2" id="KW-1185">Reference proteome</keyword>
<organism evidence="1">
    <name type="scientific">Mytilinidion resinicola</name>
    <dbReference type="NCBI Taxonomy" id="574789"/>
    <lineage>
        <taxon>Eukaryota</taxon>
        <taxon>Fungi</taxon>
        <taxon>Dikarya</taxon>
        <taxon>Ascomycota</taxon>
        <taxon>Pezizomycotina</taxon>
        <taxon>Dothideomycetes</taxon>
        <taxon>Pleosporomycetidae</taxon>
        <taxon>Mytilinidiales</taxon>
        <taxon>Mytilinidiaceae</taxon>
        <taxon>Mytilinidion</taxon>
    </lineage>
</organism>
<proteinExistence type="predicted"/>
<dbReference type="GeneID" id="54469438"/>
<accession>A0A6A6Y3L6</accession>
<evidence type="ECO:0000313" key="2">
    <source>
        <dbReference type="Proteomes" id="UP000504636"/>
    </source>
</evidence>
<name>A0A6A6Y3L6_9PEZI</name>
<reference evidence="1 3" key="1">
    <citation type="journal article" date="2020" name="Stud. Mycol.">
        <title>101 Dothideomycetes genomes: a test case for predicting lifestyles and emergence of pathogens.</title>
        <authorList>
            <person name="Haridas S."/>
            <person name="Albert R."/>
            <person name="Binder M."/>
            <person name="Bloem J."/>
            <person name="Labutti K."/>
            <person name="Salamov A."/>
            <person name="Andreopoulos B."/>
            <person name="Baker S."/>
            <person name="Barry K."/>
            <person name="Bills G."/>
            <person name="Bluhm B."/>
            <person name="Cannon C."/>
            <person name="Castanera R."/>
            <person name="Culley D."/>
            <person name="Daum C."/>
            <person name="Ezra D."/>
            <person name="Gonzalez J."/>
            <person name="Henrissat B."/>
            <person name="Kuo A."/>
            <person name="Liang C."/>
            <person name="Lipzen A."/>
            <person name="Lutzoni F."/>
            <person name="Magnuson J."/>
            <person name="Mondo S."/>
            <person name="Nolan M."/>
            <person name="Ohm R."/>
            <person name="Pangilinan J."/>
            <person name="Park H.-J."/>
            <person name="Ramirez L."/>
            <person name="Alfaro M."/>
            <person name="Sun H."/>
            <person name="Tritt A."/>
            <person name="Yoshinaga Y."/>
            <person name="Zwiers L.-H."/>
            <person name="Turgeon B."/>
            <person name="Goodwin S."/>
            <person name="Spatafora J."/>
            <person name="Crous P."/>
            <person name="Grigoriev I."/>
        </authorList>
    </citation>
    <scope>NUCLEOTIDE SEQUENCE</scope>
    <source>
        <strain evidence="1 3">CBS 304.34</strain>
    </source>
</reference>
<dbReference type="Proteomes" id="UP000504636">
    <property type="component" value="Unplaced"/>
</dbReference>
<reference evidence="3" key="3">
    <citation type="submission" date="2025-04" db="UniProtKB">
        <authorList>
            <consortium name="RefSeq"/>
        </authorList>
    </citation>
    <scope>IDENTIFICATION</scope>
    <source>
        <strain evidence="3">CBS 304.34</strain>
    </source>
</reference>
<reference evidence="3" key="2">
    <citation type="submission" date="2020-04" db="EMBL/GenBank/DDBJ databases">
        <authorList>
            <consortium name="NCBI Genome Project"/>
        </authorList>
    </citation>
    <scope>NUCLEOTIDE SEQUENCE</scope>
    <source>
        <strain evidence="3">CBS 304.34</strain>
    </source>
</reference>
<protein>
    <submittedName>
        <fullName evidence="1 3">Uncharacterized protein</fullName>
    </submittedName>
</protein>
<dbReference type="RefSeq" id="XP_033570214.1">
    <property type="nucleotide sequence ID" value="XM_033728545.1"/>
</dbReference>
<dbReference type="AlphaFoldDB" id="A0A6A6Y3L6"/>
<gene>
    <name evidence="1 3" type="ORF">BDZ99DRAFT_576169</name>
</gene>